<sequence>MLFSGLRNLSVFLLIFCAKMECSSTKGNSEHVLKEFLAARQVFVYKAYKDMQIFHFNIPIHTVNTVFNLTSNNTDGCSPRNITVYLQAESYPLVSPDGADFPKYSWISRQLVYQTTLLSDLTPAFLRVEAPQPGDWFMVAFIFDDSNRITQAEPKNKFHYLSHRISEPTYYSFFVASDVWYGNIVIKNCKYTSNDTKEPEESESCPLSLIYRPLALPFDNAPNSVECNCSSEVLENCSLPFTPMPGDWHYVLISPSDGLVQFEIGIFLQGCKNKEDNYFKNVSSIVFEEELLSSDFTNKLKSILSSSVNETNISDNYVNVTEEPSLDGIIQMDFISKNSVPETKDWIHPTSNNIEKRSINNYPSQKNESLDDIFLEFRDVDNVFGERNFVYEFDFKPNANGSVPLMLNLSNQTPTTLSFEIQSIIDIGGTLSVDIALSPFTNTSVHNYTVHGCLSVRIRPSIEYVNGTVSCNRGKLMQVNSSDSSFYSNSLLIPYPEPGRWFYTLFPSCYLSNQSNLVPCSSTNVTTVIFSIASASCVMGKCGDYGACFQYISGGFIFSTCVCDVGYRGYDCSDGSEAIPDWKLLLSTLLLCLSNLFFLPAIILALFRKFYAEAIIYAFTMFFSTFYHACDVDVYNFCLMRLSVLQFCDFYSAILAFWVTLIVMANLPQTIYSILHIAGAVLVALGVENDRTGLWVFAIPAISALAIMFLAWAIHTKKDNSCYPPRKYWLRSFLPGTLLAATGLICYAFLQTEDNYYLIHSIWHSVMALSILCLLPARRKENIDTPVEDAEFQTSDAQVLTVNLNL</sequence>
<evidence type="ECO:0000256" key="7">
    <source>
        <dbReference type="PROSITE-ProRule" id="PRU00076"/>
    </source>
</evidence>
<accession>A0A5N5TKV0</accession>
<evidence type="ECO:0000256" key="5">
    <source>
        <dbReference type="ARBA" id="ARBA00022989"/>
    </source>
</evidence>
<feature type="transmembrane region" description="Helical" evidence="8">
    <location>
        <begin position="614"/>
        <end position="630"/>
    </location>
</feature>
<evidence type="ECO:0000313" key="11">
    <source>
        <dbReference type="EMBL" id="KAB7506797.1"/>
    </source>
</evidence>
<comment type="caution">
    <text evidence="7">Lacks conserved residue(s) required for the propagation of feature annotation.</text>
</comment>
<dbReference type="Pfam" id="PF12036">
    <property type="entry name" value="DUF3522"/>
    <property type="match status" value="1"/>
</dbReference>
<dbReference type="PROSITE" id="PS01186">
    <property type="entry name" value="EGF_2"/>
    <property type="match status" value="1"/>
</dbReference>
<protein>
    <submittedName>
        <fullName evidence="11">Transmembrane protein 8B</fullName>
    </submittedName>
</protein>
<comment type="similarity">
    <text evidence="2">Belongs to the TMEM8 family.</text>
</comment>
<evidence type="ECO:0000256" key="4">
    <source>
        <dbReference type="ARBA" id="ARBA00022692"/>
    </source>
</evidence>
<evidence type="ECO:0000256" key="3">
    <source>
        <dbReference type="ARBA" id="ARBA00022475"/>
    </source>
</evidence>
<dbReference type="EMBL" id="SEYY01000656">
    <property type="protein sequence ID" value="KAB7506797.1"/>
    <property type="molecule type" value="Genomic_DNA"/>
</dbReference>
<dbReference type="PROSITE" id="PS50026">
    <property type="entry name" value="EGF_3"/>
    <property type="match status" value="1"/>
</dbReference>
<keyword evidence="12" id="KW-1185">Reference proteome</keyword>
<dbReference type="PANTHER" id="PTHR14319:SF3">
    <property type="entry name" value="TRANSMEMBRANE PROTEIN-LIKE PROTEIN"/>
    <property type="match status" value="1"/>
</dbReference>
<dbReference type="InterPro" id="IPR000742">
    <property type="entry name" value="EGF"/>
</dbReference>
<evidence type="ECO:0000256" key="2">
    <source>
        <dbReference type="ARBA" id="ARBA00005542"/>
    </source>
</evidence>
<keyword evidence="7" id="KW-0245">EGF-like domain</keyword>
<evidence type="ECO:0000259" key="10">
    <source>
        <dbReference type="PROSITE" id="PS50026"/>
    </source>
</evidence>
<evidence type="ECO:0000256" key="1">
    <source>
        <dbReference type="ARBA" id="ARBA00004651"/>
    </source>
</evidence>
<keyword evidence="5 8" id="KW-1133">Transmembrane helix</keyword>
<comment type="caution">
    <text evidence="11">The sequence shown here is derived from an EMBL/GenBank/DDBJ whole genome shotgun (WGS) entry which is preliminary data.</text>
</comment>
<name>A0A5N5TKV0_9CRUS</name>
<evidence type="ECO:0000256" key="9">
    <source>
        <dbReference type="SAM" id="SignalP"/>
    </source>
</evidence>
<feature type="transmembrane region" description="Helical" evidence="8">
    <location>
        <begin position="642"/>
        <end position="663"/>
    </location>
</feature>
<keyword evidence="7" id="KW-1015">Disulfide bond</keyword>
<organism evidence="11 12">
    <name type="scientific">Armadillidium nasatum</name>
    <dbReference type="NCBI Taxonomy" id="96803"/>
    <lineage>
        <taxon>Eukaryota</taxon>
        <taxon>Metazoa</taxon>
        <taxon>Ecdysozoa</taxon>
        <taxon>Arthropoda</taxon>
        <taxon>Crustacea</taxon>
        <taxon>Multicrustacea</taxon>
        <taxon>Malacostraca</taxon>
        <taxon>Eumalacostraca</taxon>
        <taxon>Peracarida</taxon>
        <taxon>Isopoda</taxon>
        <taxon>Oniscidea</taxon>
        <taxon>Crinocheta</taxon>
        <taxon>Armadillidiidae</taxon>
        <taxon>Armadillidium</taxon>
    </lineage>
</organism>
<feature type="transmembrane region" description="Helical" evidence="8">
    <location>
        <begin position="756"/>
        <end position="775"/>
    </location>
</feature>
<dbReference type="AlphaFoldDB" id="A0A5N5TKV0"/>
<dbReference type="PANTHER" id="PTHR14319">
    <property type="entry name" value="FIVE-SPAN TRANSMEMBRANE PROTEIN M83"/>
    <property type="match status" value="1"/>
</dbReference>
<feature type="transmembrane region" description="Helical" evidence="8">
    <location>
        <begin position="584"/>
        <end position="607"/>
    </location>
</feature>
<keyword evidence="3" id="KW-1003">Cell membrane</keyword>
<reference evidence="11 12" key="1">
    <citation type="journal article" date="2019" name="PLoS Biol.">
        <title>Sex chromosomes control vertical transmission of feminizing Wolbachia symbionts in an isopod.</title>
        <authorList>
            <person name="Becking T."/>
            <person name="Chebbi M.A."/>
            <person name="Giraud I."/>
            <person name="Moumen B."/>
            <person name="Laverre T."/>
            <person name="Caubet Y."/>
            <person name="Peccoud J."/>
            <person name="Gilbert C."/>
            <person name="Cordaux R."/>
        </authorList>
    </citation>
    <scope>NUCLEOTIDE SEQUENCE [LARGE SCALE GENOMIC DNA]</scope>
    <source>
        <strain evidence="11">ANa2</strain>
        <tissue evidence="11">Whole body excluding digestive tract and cuticle</tissue>
    </source>
</reference>
<dbReference type="GO" id="GO:0005886">
    <property type="term" value="C:plasma membrane"/>
    <property type="evidence" value="ECO:0007669"/>
    <property type="project" value="UniProtKB-SubCell"/>
</dbReference>
<keyword evidence="6 8" id="KW-0472">Membrane</keyword>
<proteinExistence type="inferred from homology"/>
<comment type="subcellular location">
    <subcellularLocation>
        <location evidence="1">Cell membrane</location>
        <topology evidence="1">Multi-pass membrane protein</topology>
    </subcellularLocation>
</comment>
<feature type="chain" id="PRO_5024411056" evidence="9">
    <location>
        <begin position="25"/>
        <end position="806"/>
    </location>
</feature>
<evidence type="ECO:0000313" key="12">
    <source>
        <dbReference type="Proteomes" id="UP000326759"/>
    </source>
</evidence>
<keyword evidence="4 8" id="KW-0812">Transmembrane</keyword>
<dbReference type="OrthoDB" id="69646at2759"/>
<keyword evidence="9" id="KW-0732">Signal</keyword>
<feature type="disulfide bond" evidence="7">
    <location>
        <begin position="563"/>
        <end position="572"/>
    </location>
</feature>
<evidence type="ECO:0000256" key="6">
    <source>
        <dbReference type="ARBA" id="ARBA00023136"/>
    </source>
</evidence>
<evidence type="ECO:0000256" key="8">
    <source>
        <dbReference type="SAM" id="Phobius"/>
    </source>
</evidence>
<dbReference type="InterPro" id="IPR021910">
    <property type="entry name" value="NGX6/PGAP6/MYMK"/>
</dbReference>
<feature type="domain" description="EGF-like" evidence="10">
    <location>
        <begin position="533"/>
        <end position="573"/>
    </location>
</feature>
<dbReference type="Proteomes" id="UP000326759">
    <property type="component" value="Unassembled WGS sequence"/>
</dbReference>
<feature type="transmembrane region" description="Helical" evidence="8">
    <location>
        <begin position="693"/>
        <end position="716"/>
    </location>
</feature>
<feature type="transmembrane region" description="Helical" evidence="8">
    <location>
        <begin position="670"/>
        <end position="687"/>
    </location>
</feature>
<gene>
    <name evidence="11" type="primary">TMEM8B_1</name>
    <name evidence="11" type="ORF">Anas_01352</name>
</gene>
<feature type="transmembrane region" description="Helical" evidence="8">
    <location>
        <begin position="728"/>
        <end position="750"/>
    </location>
</feature>
<dbReference type="PROSITE" id="PS00022">
    <property type="entry name" value="EGF_1"/>
    <property type="match status" value="1"/>
</dbReference>
<feature type="signal peptide" evidence="9">
    <location>
        <begin position="1"/>
        <end position="24"/>
    </location>
</feature>